<protein>
    <recommendedName>
        <fullName evidence="4">Lipoprotein</fullName>
    </recommendedName>
</protein>
<reference evidence="2 3" key="1">
    <citation type="submission" date="2007-04" db="EMBL/GenBank/DDBJ databases">
        <title>Complete genome sequence of Burkholderia multivorans ATCC 17616.</title>
        <authorList>
            <person name="Ohtsubo Y."/>
            <person name="Yamashita A."/>
            <person name="Kurokawa K."/>
            <person name="Takami H."/>
            <person name="Yuhara S."/>
            <person name="Nishiyama E."/>
            <person name="Endo R."/>
            <person name="Miyazaki R."/>
            <person name="Ono A."/>
            <person name="Yano K."/>
            <person name="Ito M."/>
            <person name="Sota M."/>
            <person name="Yuji N."/>
            <person name="Hattori M."/>
            <person name="Tsuda M."/>
        </authorList>
    </citation>
    <scope>NUCLEOTIDE SEQUENCE [LARGE SCALE GENOMIC DNA]</scope>
    <source>
        <strain evidence="3">ATCC 17616 / 249</strain>
    </source>
</reference>
<feature type="chain" id="PRO_5002613686" description="Lipoprotein" evidence="1">
    <location>
        <begin position="23"/>
        <end position="234"/>
    </location>
</feature>
<gene>
    <name evidence="2" type="ordered locus">BMULJ_00646</name>
</gene>
<dbReference type="HOGENOM" id="CLU_1222852_0_0_4"/>
<dbReference type="STRING" id="395019.BMULJ_00646"/>
<dbReference type="Proteomes" id="UP000008815">
    <property type="component" value="Chromosome 1"/>
</dbReference>
<dbReference type="EMBL" id="AP009385">
    <property type="protein sequence ID" value="BAG42610.1"/>
    <property type="molecule type" value="Genomic_DNA"/>
</dbReference>
<evidence type="ECO:0000313" key="2">
    <source>
        <dbReference type="EMBL" id="BAG42610.1"/>
    </source>
</evidence>
<dbReference type="eggNOG" id="ENOG5030M7P">
    <property type="taxonomic scope" value="Bacteria"/>
</dbReference>
<keyword evidence="3" id="KW-1185">Reference proteome</keyword>
<sequence length="234" mass="25884">MRFIEKVALFTFFVMASWAACASPGACKNELRELVVPSFQGVAMNKSGIQAEIEDEYNGIYSVRLYVAADSPDNLDKQVSIGWVNLDTNSMKVLDVTRDPDHPAELRVDEEKYRKFVSDCIRASPKTVSMCDDLNNRTSETAVRILHSESKVTVIGSGRLQFYSAPDLSCKIPGVFILPGESVVAEKSDRGFTFVAYRSAKKDGPVLGWVRSDRLKHNGVGATPRQPANSEQTK</sequence>
<keyword evidence="1" id="KW-0732">Signal</keyword>
<dbReference type="AlphaFoldDB" id="A0A0H3KCI4"/>
<evidence type="ECO:0000313" key="3">
    <source>
        <dbReference type="Proteomes" id="UP000008815"/>
    </source>
</evidence>
<accession>A0A0H3KCI4</accession>
<dbReference type="RefSeq" id="WP_012467498.1">
    <property type="nucleotide sequence ID" value="NC_010084.1"/>
</dbReference>
<feature type="signal peptide" evidence="1">
    <location>
        <begin position="1"/>
        <end position="22"/>
    </location>
</feature>
<dbReference type="PROSITE" id="PS51257">
    <property type="entry name" value="PROKAR_LIPOPROTEIN"/>
    <property type="match status" value="1"/>
</dbReference>
<name>A0A0H3KCI4_BURM1</name>
<evidence type="ECO:0000256" key="1">
    <source>
        <dbReference type="SAM" id="SignalP"/>
    </source>
</evidence>
<evidence type="ECO:0008006" key="4">
    <source>
        <dbReference type="Google" id="ProtNLM"/>
    </source>
</evidence>
<proteinExistence type="predicted"/>
<dbReference type="KEGG" id="bmj:BMULJ_00646"/>
<organism evidence="2 3">
    <name type="scientific">Burkholderia multivorans (strain ATCC 17616 / 249)</name>
    <dbReference type="NCBI Taxonomy" id="395019"/>
    <lineage>
        <taxon>Bacteria</taxon>
        <taxon>Pseudomonadati</taxon>
        <taxon>Pseudomonadota</taxon>
        <taxon>Betaproteobacteria</taxon>
        <taxon>Burkholderiales</taxon>
        <taxon>Burkholderiaceae</taxon>
        <taxon>Burkholderia</taxon>
        <taxon>Burkholderia cepacia complex</taxon>
    </lineage>
</organism>